<evidence type="ECO:0000256" key="1">
    <source>
        <dbReference type="ARBA" id="ARBA00001936"/>
    </source>
</evidence>
<proteinExistence type="inferred from homology"/>
<dbReference type="Proteomes" id="UP000002258">
    <property type="component" value="Chromosome 2"/>
</dbReference>
<comment type="similarity">
    <text evidence="9">Belongs to the glycosyltransferase 8 family. Glycogenin subfamily.</text>
</comment>
<dbReference type="EMBL" id="CP000496">
    <property type="protein sequence ID" value="ABN64603.2"/>
    <property type="molecule type" value="Genomic_DNA"/>
</dbReference>
<dbReference type="SUPFAM" id="SSF53448">
    <property type="entry name" value="Nucleotide-diphospho-sugar transferases"/>
    <property type="match status" value="1"/>
</dbReference>
<evidence type="ECO:0000256" key="8">
    <source>
        <dbReference type="ARBA" id="ARBA00023211"/>
    </source>
</evidence>
<dbReference type="STRING" id="322104.A3LQ29"/>
<dbReference type="FunFam" id="3.90.550.10:FF:000092">
    <property type="entry name" value="Glycogenin 2"/>
    <property type="match status" value="1"/>
</dbReference>
<sequence length="411" mass="46218">MSKAYVTLLTNESYLPGALTLAQKLKTELKTKHKLVILIDSSALSTESIDLIKQVYDVAIAIDDDLINAPLDKLVQRLGRSELSITFTKVLLWNLTDYDTLIYLDSDTLPLADLDHLFEEYKDLTAEQIAASPDAGWPDIFNSGVLVLKPDADVFSKLLEFTTVDNNTFDGADQGLLNEFFNVASAGKNWVRLPYVYNVTPNYSGAYQYLPALHRFFSSIKLLHYIGQTKPWHAEDILGTDFDNLHHYWWGDFNKFYAKDATLKAKLLSIPKGEAYNLNFAKYSNQWDADKDAGAKFHIALEKDTPAQPPLFPWEHKEERTPTRVFESHAPAVEESSGVPKSKVEDDLRESIETLSNVNVSKDEGVKSPPLSQSYGFGKQSKGFNPDKSLAEVAKLPLKFLSKNKNKGEEK</sequence>
<comment type="cofactor">
    <cofactor evidence="1">
        <name>Mn(2+)</name>
        <dbReference type="ChEBI" id="CHEBI:29035"/>
    </cofactor>
</comment>
<comment type="catalytic activity">
    <reaction evidence="11">
        <text>[1,4-alpha-D-glucosyl](n)-L-tyrosyl-[glycogenin] + UDP-alpha-D-glucose = [1,4-alpha-D-glucosyl](n+1)-L-tyrosyl-[glycogenin] + UDP + H(+)</text>
        <dbReference type="Rhea" id="RHEA:56560"/>
        <dbReference type="Rhea" id="RHEA-COMP:14606"/>
        <dbReference type="Rhea" id="RHEA-COMP:14607"/>
        <dbReference type="ChEBI" id="CHEBI:15378"/>
        <dbReference type="ChEBI" id="CHEBI:58223"/>
        <dbReference type="ChEBI" id="CHEBI:58885"/>
        <dbReference type="ChEBI" id="CHEBI:140574"/>
        <dbReference type="EC" id="2.4.1.186"/>
    </reaction>
</comment>
<keyword evidence="4 15" id="KW-0808">Transferase</keyword>
<accession>A3LQ29</accession>
<dbReference type="GO" id="GO:0046872">
    <property type="term" value="F:metal ion binding"/>
    <property type="evidence" value="ECO:0007669"/>
    <property type="project" value="UniProtKB-KW"/>
</dbReference>
<dbReference type="KEGG" id="pic:PICST_76484"/>
<keyword evidence="7" id="KW-0325">Glycoprotein</keyword>
<evidence type="ECO:0000256" key="2">
    <source>
        <dbReference type="ARBA" id="ARBA00004496"/>
    </source>
</evidence>
<evidence type="ECO:0000256" key="7">
    <source>
        <dbReference type="ARBA" id="ARBA00023180"/>
    </source>
</evidence>
<dbReference type="Gene3D" id="3.90.550.10">
    <property type="entry name" value="Spore Coat Polysaccharide Biosynthesis Protein SpsA, Chain A"/>
    <property type="match status" value="1"/>
</dbReference>
<dbReference type="InterPro" id="IPR029044">
    <property type="entry name" value="Nucleotide-diphossugar_trans"/>
</dbReference>
<keyword evidence="16" id="KW-1185">Reference proteome</keyword>
<comment type="catalytic activity">
    <reaction evidence="12">
        <text>L-tyrosyl-[glycogenin] + UDP-alpha-D-glucose = alpha-D-glucosyl-L-tyrosyl-[glycogenin] + UDP + H(+)</text>
        <dbReference type="Rhea" id="RHEA:23360"/>
        <dbReference type="Rhea" id="RHEA-COMP:14604"/>
        <dbReference type="Rhea" id="RHEA-COMP:14605"/>
        <dbReference type="ChEBI" id="CHEBI:15378"/>
        <dbReference type="ChEBI" id="CHEBI:46858"/>
        <dbReference type="ChEBI" id="CHEBI:58223"/>
        <dbReference type="ChEBI" id="CHEBI:58885"/>
        <dbReference type="ChEBI" id="CHEBI:140573"/>
        <dbReference type="EC" id="2.4.1.186"/>
    </reaction>
</comment>
<keyword evidence="5" id="KW-0479">Metal-binding</keyword>
<feature type="region of interest" description="Disordered" evidence="14">
    <location>
        <begin position="358"/>
        <end position="386"/>
    </location>
</feature>
<dbReference type="InterPro" id="IPR002495">
    <property type="entry name" value="Glyco_trans_8"/>
</dbReference>
<gene>
    <name evidence="15" type="primary">GLG2</name>
    <name evidence="15" type="ORF">PICST_76484</name>
</gene>
<dbReference type="InParanoid" id="A3LQ29"/>
<dbReference type="PANTHER" id="PTHR11183">
    <property type="entry name" value="GLYCOGENIN SUBFAMILY MEMBER"/>
    <property type="match status" value="1"/>
</dbReference>
<dbReference type="InterPro" id="IPR050587">
    <property type="entry name" value="GNT1/Glycosyltrans_8"/>
</dbReference>
<organism evidence="15 16">
    <name type="scientific">Scheffersomyces stipitis (strain ATCC 58785 / CBS 6054 / NBRC 10063 / NRRL Y-11545)</name>
    <name type="common">Yeast</name>
    <name type="synonym">Pichia stipitis</name>
    <dbReference type="NCBI Taxonomy" id="322104"/>
    <lineage>
        <taxon>Eukaryota</taxon>
        <taxon>Fungi</taxon>
        <taxon>Dikarya</taxon>
        <taxon>Ascomycota</taxon>
        <taxon>Saccharomycotina</taxon>
        <taxon>Pichiomycetes</taxon>
        <taxon>Debaryomycetaceae</taxon>
        <taxon>Scheffersomyces</taxon>
    </lineage>
</organism>
<dbReference type="GeneID" id="4837184"/>
<dbReference type="RefSeq" id="XP_001382632.2">
    <property type="nucleotide sequence ID" value="XM_001382595.1"/>
</dbReference>
<dbReference type="EC" id="2.4.1.186" evidence="10"/>
<dbReference type="GO" id="GO:0005978">
    <property type="term" value="P:glycogen biosynthetic process"/>
    <property type="evidence" value="ECO:0007669"/>
    <property type="project" value="UniProtKB-KW"/>
</dbReference>
<evidence type="ECO:0000313" key="16">
    <source>
        <dbReference type="Proteomes" id="UP000002258"/>
    </source>
</evidence>
<evidence type="ECO:0000256" key="12">
    <source>
        <dbReference type="ARBA" id="ARBA00052293"/>
    </source>
</evidence>
<keyword evidence="8" id="KW-0464">Manganese</keyword>
<feature type="region of interest" description="Disordered" evidence="14">
    <location>
        <begin position="319"/>
        <end position="345"/>
    </location>
</feature>
<dbReference type="FunCoup" id="A3LQ29">
    <property type="interactions" value="94"/>
</dbReference>
<dbReference type="OrthoDB" id="2014201at2759"/>
<dbReference type="Pfam" id="PF01501">
    <property type="entry name" value="Glyco_transf_8"/>
    <property type="match status" value="1"/>
</dbReference>
<evidence type="ECO:0000256" key="3">
    <source>
        <dbReference type="ARBA" id="ARBA00022490"/>
    </source>
</evidence>
<evidence type="ECO:0000256" key="6">
    <source>
        <dbReference type="ARBA" id="ARBA00023056"/>
    </source>
</evidence>
<evidence type="ECO:0000256" key="13">
    <source>
        <dbReference type="ARBA" id="ARBA00057883"/>
    </source>
</evidence>
<evidence type="ECO:0000256" key="4">
    <source>
        <dbReference type="ARBA" id="ARBA00022679"/>
    </source>
</evidence>
<reference evidence="15 16" key="1">
    <citation type="journal article" date="2007" name="Nat. Biotechnol.">
        <title>Genome sequence of the lignocellulose-bioconverting and xylose-fermenting yeast Pichia stipitis.</title>
        <authorList>
            <person name="Jeffries T.W."/>
            <person name="Grigoriev I.V."/>
            <person name="Grimwood J."/>
            <person name="Laplaza J.M."/>
            <person name="Aerts A."/>
            <person name="Salamov A."/>
            <person name="Schmutz J."/>
            <person name="Lindquist E."/>
            <person name="Dehal P."/>
            <person name="Shapiro H."/>
            <person name="Jin Y.S."/>
            <person name="Passoth V."/>
            <person name="Richardson P.M."/>
        </authorList>
    </citation>
    <scope>NUCLEOTIDE SEQUENCE [LARGE SCALE GENOMIC DNA]</scope>
    <source>
        <strain evidence="16">ATCC 58785 / CBS 6054 / NBRC 10063 / NRRL Y-11545</strain>
    </source>
</reference>
<dbReference type="eggNOG" id="KOG1950">
    <property type="taxonomic scope" value="Eukaryota"/>
</dbReference>
<evidence type="ECO:0000256" key="11">
    <source>
        <dbReference type="ARBA" id="ARBA00050886"/>
    </source>
</evidence>
<comment type="subcellular location">
    <subcellularLocation>
        <location evidence="2">Cytoplasm</location>
    </subcellularLocation>
</comment>
<protein>
    <recommendedName>
        <fullName evidence="10">glycogenin glucosyltransferase</fullName>
        <ecNumber evidence="10">2.4.1.186</ecNumber>
    </recommendedName>
</protein>
<evidence type="ECO:0000256" key="10">
    <source>
        <dbReference type="ARBA" id="ARBA00038934"/>
    </source>
</evidence>
<keyword evidence="6" id="KW-0320">Glycogen biosynthesis</keyword>
<evidence type="ECO:0000256" key="5">
    <source>
        <dbReference type="ARBA" id="ARBA00022723"/>
    </source>
</evidence>
<name>A3LQ29_PICST</name>
<dbReference type="AlphaFoldDB" id="A3LQ29"/>
<keyword evidence="15" id="KW-0328">Glycosyltransferase</keyword>
<dbReference type="HOGENOM" id="CLU_017171_4_2_1"/>
<evidence type="ECO:0000313" key="15">
    <source>
        <dbReference type="EMBL" id="ABN64603.2"/>
    </source>
</evidence>
<evidence type="ECO:0000256" key="9">
    <source>
        <dbReference type="ARBA" id="ARBA00038162"/>
    </source>
</evidence>
<keyword evidence="3" id="KW-0963">Cytoplasm</keyword>
<dbReference type="CDD" id="cd02537">
    <property type="entry name" value="GT8_Glycogenin"/>
    <property type="match status" value="1"/>
</dbReference>
<evidence type="ECO:0000256" key="14">
    <source>
        <dbReference type="SAM" id="MobiDB-lite"/>
    </source>
</evidence>
<dbReference type="GO" id="GO:0005737">
    <property type="term" value="C:cytoplasm"/>
    <property type="evidence" value="ECO:0007669"/>
    <property type="project" value="UniProtKB-SubCell"/>
</dbReference>
<dbReference type="GO" id="GO:0008466">
    <property type="term" value="F:glycogenin glucosyltransferase activity"/>
    <property type="evidence" value="ECO:0007669"/>
    <property type="project" value="UniProtKB-EC"/>
</dbReference>
<comment type="function">
    <text evidence="13">Self-glucosylating initiator of glycogen synthesis. It catalyzes the formation of a short alpha (1,4)-glucosyl chain covalently attached via a glucose 1-O-tyrosyl linkage to internal tyrosine residues and these chains act as primers for the elongation reaction catalyzed by glycogen synthase.</text>
</comment>
<dbReference type="OMA" id="KILIWKQ"/>